<evidence type="ECO:0000313" key="3">
    <source>
        <dbReference type="Proteomes" id="UP000447434"/>
    </source>
</evidence>
<keyword evidence="1" id="KW-0732">Signal</keyword>
<proteinExistence type="predicted"/>
<reference evidence="3" key="1">
    <citation type="journal article" date="2020" name="Nat. Commun.">
        <title>Genome sequence of the cluster root forming white lupin.</title>
        <authorList>
            <person name="Hufnagel B."/>
            <person name="Marques A."/>
            <person name="Soriano A."/>
            <person name="Marques L."/>
            <person name="Divol F."/>
            <person name="Doumas P."/>
            <person name="Sallet E."/>
            <person name="Mancinotti D."/>
            <person name="Carrere S."/>
            <person name="Marande W."/>
            <person name="Arribat S."/>
            <person name="Keller J."/>
            <person name="Huneau C."/>
            <person name="Blein T."/>
            <person name="Aime D."/>
            <person name="Laguerre M."/>
            <person name="Taylor J."/>
            <person name="Schubert V."/>
            <person name="Nelson M."/>
            <person name="Geu-Flores F."/>
            <person name="Crespi M."/>
            <person name="Gallardo-Guerrero K."/>
            <person name="Delaux P.-M."/>
            <person name="Salse J."/>
            <person name="Berges H."/>
            <person name="Guyot R."/>
            <person name="Gouzy J."/>
            <person name="Peret B."/>
        </authorList>
    </citation>
    <scope>NUCLEOTIDE SEQUENCE [LARGE SCALE GENOMIC DNA]</scope>
    <source>
        <strain evidence="3">cv. Amiga</strain>
    </source>
</reference>
<feature type="chain" id="PRO_5025593129" evidence="1">
    <location>
        <begin position="24"/>
        <end position="70"/>
    </location>
</feature>
<evidence type="ECO:0000256" key="1">
    <source>
        <dbReference type="SAM" id="SignalP"/>
    </source>
</evidence>
<dbReference type="Proteomes" id="UP000447434">
    <property type="component" value="Chromosome 25"/>
</dbReference>
<sequence>MSQIMGPITSLCSLLFSLGIIWAVRYKTEVEIQMEKMLKREKEDCNIIFLGFYFHDTSAITCSVISKQTL</sequence>
<dbReference type="EMBL" id="WOCE01000025">
    <property type="protein sequence ID" value="KAE9585043.1"/>
    <property type="molecule type" value="Genomic_DNA"/>
</dbReference>
<comment type="caution">
    <text evidence="2">The sequence shown here is derived from an EMBL/GenBank/DDBJ whole genome shotgun (WGS) entry which is preliminary data.</text>
</comment>
<keyword evidence="3" id="KW-1185">Reference proteome</keyword>
<feature type="signal peptide" evidence="1">
    <location>
        <begin position="1"/>
        <end position="23"/>
    </location>
</feature>
<evidence type="ECO:0000313" key="2">
    <source>
        <dbReference type="EMBL" id="KAE9585043.1"/>
    </source>
</evidence>
<dbReference type="AlphaFoldDB" id="A0A6A4MVB1"/>
<organism evidence="2 3">
    <name type="scientific">Lupinus albus</name>
    <name type="common">White lupine</name>
    <name type="synonym">Lupinus termis</name>
    <dbReference type="NCBI Taxonomy" id="3870"/>
    <lineage>
        <taxon>Eukaryota</taxon>
        <taxon>Viridiplantae</taxon>
        <taxon>Streptophyta</taxon>
        <taxon>Embryophyta</taxon>
        <taxon>Tracheophyta</taxon>
        <taxon>Spermatophyta</taxon>
        <taxon>Magnoliopsida</taxon>
        <taxon>eudicotyledons</taxon>
        <taxon>Gunneridae</taxon>
        <taxon>Pentapetalae</taxon>
        <taxon>rosids</taxon>
        <taxon>fabids</taxon>
        <taxon>Fabales</taxon>
        <taxon>Fabaceae</taxon>
        <taxon>Papilionoideae</taxon>
        <taxon>50 kb inversion clade</taxon>
        <taxon>genistoids sensu lato</taxon>
        <taxon>core genistoids</taxon>
        <taxon>Genisteae</taxon>
        <taxon>Lupinus</taxon>
    </lineage>
</organism>
<gene>
    <name evidence="2" type="ORF">Lalb_Chr25g0284811</name>
</gene>
<protein>
    <submittedName>
        <fullName evidence="2">Uncharacterized protein</fullName>
    </submittedName>
</protein>
<name>A0A6A4MVB1_LUPAL</name>
<dbReference type="OrthoDB" id="1888718at2759"/>
<accession>A0A6A4MVB1</accession>